<dbReference type="SUPFAM" id="SSF52129">
    <property type="entry name" value="Caspase-like"/>
    <property type="match status" value="1"/>
</dbReference>
<evidence type="ECO:0000313" key="6">
    <source>
        <dbReference type="EMBL" id="TPX60964.1"/>
    </source>
</evidence>
<evidence type="ECO:0000256" key="1">
    <source>
        <dbReference type="ARBA" id="ARBA00009005"/>
    </source>
</evidence>
<dbReference type="GO" id="GO:0004197">
    <property type="term" value="F:cysteine-type endopeptidase activity"/>
    <property type="evidence" value="ECO:0007669"/>
    <property type="project" value="InterPro"/>
</dbReference>
<keyword evidence="3" id="KW-0378">Hydrolase</keyword>
<comment type="caution">
    <text evidence="6">The sequence shown here is derived from an EMBL/GenBank/DDBJ whole genome shotgun (WGS) entry which is preliminary data.</text>
</comment>
<feature type="compositionally biased region" description="Low complexity" evidence="4">
    <location>
        <begin position="48"/>
        <end position="59"/>
    </location>
</feature>
<dbReference type="PANTHER" id="PTHR48104:SF30">
    <property type="entry name" value="METACASPASE-1"/>
    <property type="match status" value="1"/>
</dbReference>
<dbReference type="PANTHER" id="PTHR48104">
    <property type="entry name" value="METACASPASE-4"/>
    <property type="match status" value="1"/>
</dbReference>
<dbReference type="Gene3D" id="3.40.50.12660">
    <property type="match status" value="1"/>
</dbReference>
<feature type="compositionally biased region" description="Low complexity" evidence="4">
    <location>
        <begin position="67"/>
        <end position="106"/>
    </location>
</feature>
<dbReference type="AlphaFoldDB" id="A0A507EAW8"/>
<dbReference type="Proteomes" id="UP000318582">
    <property type="component" value="Unassembled WGS sequence"/>
</dbReference>
<accession>A0A507EAW8</accession>
<name>A0A507EAW8_9FUNG</name>
<evidence type="ECO:0000256" key="3">
    <source>
        <dbReference type="ARBA" id="ARBA00022807"/>
    </source>
</evidence>
<dbReference type="GO" id="GO:0006508">
    <property type="term" value="P:proteolysis"/>
    <property type="evidence" value="ECO:0007669"/>
    <property type="project" value="InterPro"/>
</dbReference>
<dbReference type="GO" id="GO:0005737">
    <property type="term" value="C:cytoplasm"/>
    <property type="evidence" value="ECO:0007669"/>
    <property type="project" value="TreeGrafter"/>
</dbReference>
<dbReference type="InterPro" id="IPR011600">
    <property type="entry name" value="Pept_C14_caspase"/>
</dbReference>
<keyword evidence="2" id="KW-0053">Apoptosis</keyword>
<feature type="compositionally biased region" description="Low complexity" evidence="4">
    <location>
        <begin position="1"/>
        <end position="41"/>
    </location>
</feature>
<feature type="compositionally biased region" description="Low complexity" evidence="4">
    <location>
        <begin position="138"/>
        <end position="147"/>
    </location>
</feature>
<proteinExistence type="inferred from homology"/>
<organism evidence="6 7">
    <name type="scientific">Powellomyces hirtus</name>
    <dbReference type="NCBI Taxonomy" id="109895"/>
    <lineage>
        <taxon>Eukaryota</taxon>
        <taxon>Fungi</taxon>
        <taxon>Fungi incertae sedis</taxon>
        <taxon>Chytridiomycota</taxon>
        <taxon>Chytridiomycota incertae sedis</taxon>
        <taxon>Chytridiomycetes</taxon>
        <taxon>Spizellomycetales</taxon>
        <taxon>Powellomycetaceae</taxon>
        <taxon>Powellomyces</taxon>
    </lineage>
</organism>
<feature type="compositionally biased region" description="Pro residues" evidence="4">
    <location>
        <begin position="107"/>
        <end position="137"/>
    </location>
</feature>
<keyword evidence="3" id="KW-0788">Thiol protease</keyword>
<protein>
    <recommendedName>
        <fullName evidence="5">Peptidase C14 caspase domain-containing protein</fullName>
    </recommendedName>
</protein>
<feature type="region of interest" description="Disordered" evidence="4">
    <location>
        <begin position="1"/>
        <end position="147"/>
    </location>
</feature>
<keyword evidence="7" id="KW-1185">Reference proteome</keyword>
<evidence type="ECO:0000256" key="4">
    <source>
        <dbReference type="SAM" id="MobiDB-lite"/>
    </source>
</evidence>
<comment type="similarity">
    <text evidence="1">Belongs to the peptidase C14B family.</text>
</comment>
<dbReference type="InterPro" id="IPR050452">
    <property type="entry name" value="Metacaspase"/>
</dbReference>
<dbReference type="GO" id="GO:0006915">
    <property type="term" value="P:apoptotic process"/>
    <property type="evidence" value="ECO:0007669"/>
    <property type="project" value="UniProtKB-KW"/>
</dbReference>
<dbReference type="Pfam" id="PF00656">
    <property type="entry name" value="Peptidase_C14"/>
    <property type="match status" value="1"/>
</dbReference>
<gene>
    <name evidence="6" type="ORF">PhCBS80983_g01444</name>
</gene>
<dbReference type="InterPro" id="IPR029030">
    <property type="entry name" value="Caspase-like_dom_sf"/>
</dbReference>
<evidence type="ECO:0000313" key="7">
    <source>
        <dbReference type="Proteomes" id="UP000318582"/>
    </source>
</evidence>
<reference evidence="6 7" key="1">
    <citation type="journal article" date="2019" name="Sci. Rep.">
        <title>Comparative genomics of chytrid fungi reveal insights into the obligate biotrophic and pathogenic lifestyle of Synchytrium endobioticum.</title>
        <authorList>
            <person name="van de Vossenberg B.T.L.H."/>
            <person name="Warris S."/>
            <person name="Nguyen H.D.T."/>
            <person name="van Gent-Pelzer M.P.E."/>
            <person name="Joly D.L."/>
            <person name="van de Geest H.C."/>
            <person name="Bonants P.J.M."/>
            <person name="Smith D.S."/>
            <person name="Levesque C.A."/>
            <person name="van der Lee T.A.J."/>
        </authorList>
    </citation>
    <scope>NUCLEOTIDE SEQUENCE [LARGE SCALE GENOMIC DNA]</scope>
    <source>
        <strain evidence="6 7">CBS 809.83</strain>
    </source>
</reference>
<keyword evidence="3" id="KW-0645">Protease</keyword>
<sequence length="461" mass="50298">MYPGQYSSSRPQGGQSQPNHQQQQYGAPPPGQYGYQQQPQYNGPPGPYQQQPPQHQYAPPSGPPPSYNNGPQGQPYQQQQYNQQQGQYGQRQQSNNGYIPPAAVIPAFPPPHQPPPHNQGPYEPVPHHPPPTPPPGWPQGQQWQQPQGQYLQETAPYLSNCSGNKKALLVGVNYKGTKSELRGCINDVQNIKNFLTTKFGFPDTPQNMIVLTDDNPNMHFRPLRQNILQAMQWLVAGAKAGDSLFFHFSGHGSQQADKDGDESDGTDETICPEDYQTAGQITDDMMNSIMVRPLAAGVRLTALFDCCHSGSSLDLPFTYLPNGTLKEKTAAKRLGGAAMDVAKGFSKGGILGAGMSLFKAANSITNQGASKDQLVATKGNLFADVVMLSGCKDKQTSADAHIEGSHTGAMTYGFTKALSMYHSPSYGQLLGEIRNLLQGKYSQRPQLSSGRMMDMNQIFIM</sequence>
<dbReference type="EMBL" id="QEAQ01000011">
    <property type="protein sequence ID" value="TPX60964.1"/>
    <property type="molecule type" value="Genomic_DNA"/>
</dbReference>
<feature type="domain" description="Peptidase C14 caspase" evidence="5">
    <location>
        <begin position="165"/>
        <end position="450"/>
    </location>
</feature>
<evidence type="ECO:0000256" key="2">
    <source>
        <dbReference type="ARBA" id="ARBA00022703"/>
    </source>
</evidence>
<evidence type="ECO:0000259" key="5">
    <source>
        <dbReference type="Pfam" id="PF00656"/>
    </source>
</evidence>